<evidence type="ECO:0000313" key="2">
    <source>
        <dbReference type="Proteomes" id="UP000199440"/>
    </source>
</evidence>
<proteinExistence type="predicted"/>
<keyword evidence="2" id="KW-1185">Reference proteome</keyword>
<dbReference type="EMBL" id="FNGV01000006">
    <property type="protein sequence ID" value="SDM21104.1"/>
    <property type="molecule type" value="Genomic_DNA"/>
</dbReference>
<accession>A0A1G9RD06</accession>
<name>A0A1G9RD06_9FLAO</name>
<gene>
    <name evidence="1" type="ORF">SAMN04488514_10686</name>
</gene>
<dbReference type="STRING" id="192904.SAMN04488514_10686"/>
<sequence length="458" mass="52416">MMIDGGTWKGTKSHLSKYVRNLKKYVSGHIDLLVITHEHKDHVYLFDACSDLFTKNFTIDEVWMAWSEDDQNDLVKEWKDKFGQKKKALAIASDKISLAIQDEKLTVQLSKGFNGTEVVKRFKKFSSSLNDFKELHFSVDSSGKYKGGLKGMEIIKKQIAKDNIKYCKPGEIESISKLPGIKFHILGPPESFEAIKKEHGKKGSEDTYDHNKVLKRSDSFSAVITEQSSAMGQSPFDEKYNDSSAKSKNYYNQSDSFWRTIDLDWLVSGAGNLALRVNTGINNLSLAMAIEFEDSGRVMLFPGDAEFGSWESWHNIEWNKKGKKGKHLTEDLLNRTVFYKVAHHLSHNGTAKEKGLEMMTSSDLVAMATLDFEAISSNWKSTMPNRGILKDLINKTKGRLIIMNEKDLFYDFDEKVTLKDKIESERLRLNEKQQKAFKKSFKETKLYKQYTVQTNLEN</sequence>
<dbReference type="Gene3D" id="3.60.15.10">
    <property type="entry name" value="Ribonuclease Z/Hydroxyacylglutathione hydrolase-like"/>
    <property type="match status" value="1"/>
</dbReference>
<dbReference type="SUPFAM" id="SSF56281">
    <property type="entry name" value="Metallo-hydrolase/oxidoreductase"/>
    <property type="match status" value="1"/>
</dbReference>
<organism evidence="1 2">
    <name type="scientific">Kriegella aquimaris</name>
    <dbReference type="NCBI Taxonomy" id="192904"/>
    <lineage>
        <taxon>Bacteria</taxon>
        <taxon>Pseudomonadati</taxon>
        <taxon>Bacteroidota</taxon>
        <taxon>Flavobacteriia</taxon>
        <taxon>Flavobacteriales</taxon>
        <taxon>Flavobacteriaceae</taxon>
        <taxon>Kriegella</taxon>
    </lineage>
</organism>
<evidence type="ECO:0008006" key="3">
    <source>
        <dbReference type="Google" id="ProtNLM"/>
    </source>
</evidence>
<protein>
    <recommendedName>
        <fullName evidence="3">Metallo-beta-lactamase superfamily protein</fullName>
    </recommendedName>
</protein>
<dbReference type="Proteomes" id="UP000199440">
    <property type="component" value="Unassembled WGS sequence"/>
</dbReference>
<dbReference type="InterPro" id="IPR036866">
    <property type="entry name" value="RibonucZ/Hydroxyglut_hydro"/>
</dbReference>
<dbReference type="AlphaFoldDB" id="A0A1G9RD06"/>
<evidence type="ECO:0000313" key="1">
    <source>
        <dbReference type="EMBL" id="SDM21104.1"/>
    </source>
</evidence>
<reference evidence="1 2" key="1">
    <citation type="submission" date="2016-10" db="EMBL/GenBank/DDBJ databases">
        <authorList>
            <person name="de Groot N.N."/>
        </authorList>
    </citation>
    <scope>NUCLEOTIDE SEQUENCE [LARGE SCALE GENOMIC DNA]</scope>
    <source>
        <strain evidence="1 2">DSM 19886</strain>
    </source>
</reference>